<evidence type="ECO:0000259" key="1">
    <source>
        <dbReference type="Pfam" id="PF00112"/>
    </source>
</evidence>
<dbReference type="InterPro" id="IPR000668">
    <property type="entry name" value="Peptidase_C1A_C"/>
</dbReference>
<protein>
    <recommendedName>
        <fullName evidence="1">Peptidase C1A papain C-terminal domain-containing protein</fullName>
    </recommendedName>
</protein>
<gene>
    <name evidence="2" type="ORF">PPENT_87.1.T0400004</name>
</gene>
<dbReference type="Pfam" id="PF00112">
    <property type="entry name" value="Peptidase_C1"/>
    <property type="match status" value="1"/>
</dbReference>
<accession>A0A8S1UHU5</accession>
<evidence type="ECO:0000313" key="3">
    <source>
        <dbReference type="Proteomes" id="UP000689195"/>
    </source>
</evidence>
<evidence type="ECO:0000313" key="2">
    <source>
        <dbReference type="EMBL" id="CAD8163703.1"/>
    </source>
</evidence>
<dbReference type="AlphaFoldDB" id="A0A8S1UHU5"/>
<name>A0A8S1UHU5_9CILI</name>
<dbReference type="Proteomes" id="UP000689195">
    <property type="component" value="Unassembled WGS sequence"/>
</dbReference>
<dbReference type="EMBL" id="CAJJDO010000040">
    <property type="protein sequence ID" value="CAD8163703.1"/>
    <property type="molecule type" value="Genomic_DNA"/>
</dbReference>
<sequence>MFLIVFGQFIIRKVNRNGVPVFQEYWVRITIETLTMPFLKASLMMLRIRTISLLLYNEVIKNFSKPWVPNSKNINLDDKNFKYTEGAVDWTNGLKIMYFDVKHQEKCGSCGRSPQLEQLKRILNQYTTLHTLSEQEPVHCSRQYGNLKCDDGWMMLLLNMFQ</sequence>
<dbReference type="GO" id="GO:0006508">
    <property type="term" value="P:proteolysis"/>
    <property type="evidence" value="ECO:0007669"/>
    <property type="project" value="InterPro"/>
</dbReference>
<comment type="caution">
    <text evidence="2">The sequence shown here is derived from an EMBL/GenBank/DDBJ whole genome shotgun (WGS) entry which is preliminary data.</text>
</comment>
<dbReference type="GO" id="GO:0008234">
    <property type="term" value="F:cysteine-type peptidase activity"/>
    <property type="evidence" value="ECO:0007669"/>
    <property type="project" value="InterPro"/>
</dbReference>
<proteinExistence type="predicted"/>
<organism evidence="2 3">
    <name type="scientific">Paramecium pentaurelia</name>
    <dbReference type="NCBI Taxonomy" id="43138"/>
    <lineage>
        <taxon>Eukaryota</taxon>
        <taxon>Sar</taxon>
        <taxon>Alveolata</taxon>
        <taxon>Ciliophora</taxon>
        <taxon>Intramacronucleata</taxon>
        <taxon>Oligohymenophorea</taxon>
        <taxon>Peniculida</taxon>
        <taxon>Parameciidae</taxon>
        <taxon>Paramecium</taxon>
    </lineage>
</organism>
<dbReference type="OrthoDB" id="190265at2759"/>
<reference evidence="2" key="1">
    <citation type="submission" date="2021-01" db="EMBL/GenBank/DDBJ databases">
        <authorList>
            <consortium name="Genoscope - CEA"/>
            <person name="William W."/>
        </authorList>
    </citation>
    <scope>NUCLEOTIDE SEQUENCE</scope>
</reference>
<keyword evidence="3" id="KW-1185">Reference proteome</keyword>
<feature type="domain" description="Peptidase C1A papain C-terminal" evidence="1">
    <location>
        <begin position="87"/>
        <end position="159"/>
    </location>
</feature>